<keyword evidence="4" id="KW-0812">Transmembrane</keyword>
<name>G8JSQ0_ERECY</name>
<evidence type="ECO:0000256" key="2">
    <source>
        <dbReference type="ARBA" id="ARBA00010913"/>
    </source>
</evidence>
<dbReference type="GO" id="GO:0045040">
    <property type="term" value="P:protein insertion into mitochondrial outer membrane"/>
    <property type="evidence" value="ECO:0007669"/>
    <property type="project" value="TreeGrafter"/>
</dbReference>
<dbReference type="eggNOG" id="KOG2602">
    <property type="taxonomic scope" value="Eukaryota"/>
</dbReference>
<gene>
    <name evidence="7" type="ordered locus">Ecym_4760</name>
</gene>
<dbReference type="Proteomes" id="UP000006790">
    <property type="component" value="Chromosome 4"/>
</dbReference>
<dbReference type="InterPro" id="IPR000184">
    <property type="entry name" value="Bac_surfAg_D15"/>
</dbReference>
<dbReference type="EMBL" id="CP002500">
    <property type="protein sequence ID" value="AET39772.1"/>
    <property type="molecule type" value="Genomic_DNA"/>
</dbReference>
<organism evidence="7 8">
    <name type="scientific">Eremothecium cymbalariae (strain CBS 270.75 / DBVPG 7215 / KCTC 17166 / NRRL Y-17582)</name>
    <name type="common">Yeast</name>
    <dbReference type="NCBI Taxonomy" id="931890"/>
    <lineage>
        <taxon>Eukaryota</taxon>
        <taxon>Fungi</taxon>
        <taxon>Dikarya</taxon>
        <taxon>Ascomycota</taxon>
        <taxon>Saccharomycotina</taxon>
        <taxon>Saccharomycetes</taxon>
        <taxon>Saccharomycetales</taxon>
        <taxon>Saccharomycetaceae</taxon>
        <taxon>Eremothecium</taxon>
    </lineage>
</organism>
<dbReference type="HOGENOM" id="CLU_046878_0_0_1"/>
<dbReference type="PANTHER" id="PTHR12815">
    <property type="entry name" value="SORTING AND ASSEMBLY MACHINERY SAMM50 PROTEIN FAMILY MEMBER"/>
    <property type="match status" value="1"/>
</dbReference>
<dbReference type="AlphaFoldDB" id="G8JSQ0"/>
<dbReference type="GeneID" id="11472885"/>
<dbReference type="GO" id="GO:0005741">
    <property type="term" value="C:mitochondrial outer membrane"/>
    <property type="evidence" value="ECO:0007669"/>
    <property type="project" value="UniProtKB-SubCell"/>
</dbReference>
<keyword evidence="5" id="KW-0472">Membrane</keyword>
<evidence type="ECO:0000259" key="6">
    <source>
        <dbReference type="Pfam" id="PF01103"/>
    </source>
</evidence>
<accession>G8JSQ0</accession>
<dbReference type="OMA" id="RYFNEWV"/>
<dbReference type="STRING" id="931890.G8JSQ0"/>
<dbReference type="InterPro" id="IPR039910">
    <property type="entry name" value="D15-like"/>
</dbReference>
<dbReference type="RefSeq" id="XP_003646589.1">
    <property type="nucleotide sequence ID" value="XM_003646541.1"/>
</dbReference>
<evidence type="ECO:0000256" key="3">
    <source>
        <dbReference type="ARBA" id="ARBA00022452"/>
    </source>
</evidence>
<reference evidence="8" key="1">
    <citation type="journal article" date="2012" name="G3 (Bethesda)">
        <title>Pichia sorbitophila, an interspecies yeast hybrid reveals early steps of genome resolution following polyploidization.</title>
        <authorList>
            <person name="Leh Louis V."/>
            <person name="Despons L."/>
            <person name="Friedrich A."/>
            <person name="Martin T."/>
            <person name="Durrens P."/>
            <person name="Casaregola S."/>
            <person name="Neuveglise C."/>
            <person name="Fairhead C."/>
            <person name="Marck C."/>
            <person name="Cruz J.A."/>
            <person name="Straub M.L."/>
            <person name="Kugler V."/>
            <person name="Sacerdot C."/>
            <person name="Uzunov Z."/>
            <person name="Thierry A."/>
            <person name="Weiss S."/>
            <person name="Bleykasten C."/>
            <person name="De Montigny J."/>
            <person name="Jacques N."/>
            <person name="Jung P."/>
            <person name="Lemaire M."/>
            <person name="Mallet S."/>
            <person name="Morel G."/>
            <person name="Richard G.F."/>
            <person name="Sarkar A."/>
            <person name="Savel G."/>
            <person name="Schacherer J."/>
            <person name="Seret M.L."/>
            <person name="Talla E."/>
            <person name="Samson G."/>
            <person name="Jubin C."/>
            <person name="Poulain J."/>
            <person name="Vacherie B."/>
            <person name="Barbe V."/>
            <person name="Pelletier E."/>
            <person name="Sherman D.J."/>
            <person name="Westhof E."/>
            <person name="Weissenbach J."/>
            <person name="Baret P.V."/>
            <person name="Wincker P."/>
            <person name="Gaillardin C."/>
            <person name="Dujon B."/>
            <person name="Souciet J.L."/>
        </authorList>
    </citation>
    <scope>NUCLEOTIDE SEQUENCE [LARGE SCALE GENOMIC DNA]</scope>
    <source>
        <strain evidence="8">CBS 270.75 / DBVPG 7215 / KCTC 17166 / NRRL Y-17582</strain>
    </source>
</reference>
<evidence type="ECO:0000256" key="5">
    <source>
        <dbReference type="ARBA" id="ARBA00023136"/>
    </source>
</evidence>
<keyword evidence="3" id="KW-1134">Transmembrane beta strand</keyword>
<dbReference type="Pfam" id="PF01103">
    <property type="entry name" value="Omp85"/>
    <property type="match status" value="1"/>
</dbReference>
<dbReference type="InParanoid" id="G8JSQ0"/>
<evidence type="ECO:0000256" key="1">
    <source>
        <dbReference type="ARBA" id="ARBA00004374"/>
    </source>
</evidence>
<evidence type="ECO:0000313" key="8">
    <source>
        <dbReference type="Proteomes" id="UP000006790"/>
    </source>
</evidence>
<dbReference type="OrthoDB" id="1724197at2759"/>
<comment type="subcellular location">
    <subcellularLocation>
        <location evidence="1">Mitochondrion outer membrane</location>
        <topology evidence="1">Multi-pass membrane protein</topology>
    </subcellularLocation>
</comment>
<evidence type="ECO:0000256" key="4">
    <source>
        <dbReference type="ARBA" id="ARBA00022692"/>
    </source>
</evidence>
<keyword evidence="8" id="KW-1185">Reference proteome</keyword>
<comment type="similarity">
    <text evidence="2">Belongs to the SAM50/omp85 family.</text>
</comment>
<protein>
    <recommendedName>
        <fullName evidence="6">Bacterial surface antigen (D15) domain-containing protein</fullName>
    </recommendedName>
</protein>
<dbReference type="PANTHER" id="PTHR12815:SF18">
    <property type="entry name" value="SORTING AND ASSEMBLY MACHINERY COMPONENT 50 HOMOLOG"/>
    <property type="match status" value="1"/>
</dbReference>
<proteinExistence type="inferred from homology"/>
<evidence type="ECO:0000313" key="7">
    <source>
        <dbReference type="EMBL" id="AET39772.1"/>
    </source>
</evidence>
<dbReference type="Gene3D" id="2.40.160.50">
    <property type="entry name" value="membrane protein fhac: a member of the omp85/tpsb transporter family"/>
    <property type="match status" value="1"/>
</dbReference>
<dbReference type="KEGG" id="erc:Ecym_4760"/>
<sequence>MVENNLRTNLDGHEAALAKVQTKPLFITSVYVNDVKLSPLSNSIFESILKPVLSQPFQNLRSTLSALGTIEKKLMYTGLYDDVNITLDQDKSQYISDYLEEVAPKEYGLELPVPIKAQIQLVPAFYQPLSLVTTTRDSYAAAGIHLSSLNKFQQAETIILQGELNCTPFSGKIDEKLLSLKCLVPLQKLPSMKAVFDINYALVDLFKQSWLPESDQHKQNQIGFNIGIQEQQISSSKFRGPIIYSGISILGRNLLDLKKTEVSSSINSWVESSKVSYVFQILQNNKKFLGTLPISGWKFNLFNEAVLGQTVAGEKQESGFGKVAFSYEGYSSFLRNHIITSLDLSFGTIFRYKSGSELKVHIMDQFYLGGLSSLKGFQRNSVGTRGGNSFYKVAFKSSFHIPGTPLASPLRLQAFVNAGDVFNSERGIPEDLATATGISLVYQSHLASLDLTYALPLSLRAQDVAKPGFSFGVSIAYM</sequence>
<feature type="domain" description="Bacterial surface antigen (D15)" evidence="6">
    <location>
        <begin position="197"/>
        <end position="475"/>
    </location>
</feature>